<dbReference type="InterPro" id="IPR006427">
    <property type="entry name" value="Portal_HK97"/>
</dbReference>
<dbReference type="Pfam" id="PF04860">
    <property type="entry name" value="Phage_portal"/>
    <property type="match status" value="1"/>
</dbReference>
<evidence type="ECO:0000313" key="1">
    <source>
        <dbReference type="EMBL" id="AMU86669.1"/>
    </source>
</evidence>
<accession>A0A142VAI3</accession>
<dbReference type="InterPro" id="IPR006944">
    <property type="entry name" value="Phage/GTA_portal"/>
</dbReference>
<dbReference type="Gene3D" id="1.20.1270.210">
    <property type="match status" value="1"/>
</dbReference>
<evidence type="ECO:0000313" key="2">
    <source>
        <dbReference type="Proteomes" id="UP000076394"/>
    </source>
</evidence>
<proteinExistence type="predicted"/>
<sequence length="407" mass="46123">MNPIKAFLKSFVINLQPGERSIFSSESLTGVYVNEETALNNVTVYACIRLLSETLASLPLIVYKRNGKGKIRATEHPLYTLLHNQPNPEMNSLTLRETLMSHLLTWGNAYAQIDWEDYTHIKALWPLFPNRIRKTRDPQTKQIVYHYSPSDGGRPVDLPAWRVLHIPGLGFDGLLGYAPITMARNTIGLAQATEEFGSKFFKNGINPSGILEHPSKMSDTAYKNLKESFTNQYAGLGNSNKPIILEEGAKFNKISVSPEDAQFLETRKFQRSEIASFFHVPPHMIGDLERSTNNNIEQQSLEFVIYTMRPWLVRWEQAINTQLLTEDERSDYFAEFLVEGLLRGSPVTRAGFYKELFYLGALSPNDIREKENLDPINDPGGDKYYVQANMVPMDMVGKTPAVNPANK</sequence>
<organism evidence="1 2">
    <name type="scientific">Dehalococcoides mccartyi</name>
    <dbReference type="NCBI Taxonomy" id="61435"/>
    <lineage>
        <taxon>Bacteria</taxon>
        <taxon>Bacillati</taxon>
        <taxon>Chloroflexota</taxon>
        <taxon>Dehalococcoidia</taxon>
        <taxon>Dehalococcoidales</taxon>
        <taxon>Dehalococcoidaceae</taxon>
        <taxon>Dehalococcoides</taxon>
    </lineage>
</organism>
<dbReference type="EMBL" id="CP011127">
    <property type="protein sequence ID" value="AMU86669.1"/>
    <property type="molecule type" value="Genomic_DNA"/>
</dbReference>
<dbReference type="Proteomes" id="UP000076394">
    <property type="component" value="Chromosome"/>
</dbReference>
<dbReference type="PATRIC" id="fig|61435.8.peg.841"/>
<dbReference type="Gene3D" id="3.40.140.120">
    <property type="match status" value="1"/>
</dbReference>
<name>A0A142VAI3_9CHLR</name>
<dbReference type="NCBIfam" id="TIGR01537">
    <property type="entry name" value="portal_HK97"/>
    <property type="match status" value="1"/>
</dbReference>
<dbReference type="Gene3D" id="3.30.1120.70">
    <property type="match status" value="1"/>
</dbReference>
<reference evidence="1 2" key="1">
    <citation type="submission" date="2015-03" db="EMBL/GenBank/DDBJ databases">
        <title>Genomic characterization of Dehalococcoides mccartyi strain 11a5, an unusal plasmid-containing chloroethene dechlorinator.</title>
        <authorList>
            <person name="Zhao S."/>
            <person name="Ding C."/>
            <person name="He J."/>
        </authorList>
    </citation>
    <scope>NUCLEOTIDE SEQUENCE [LARGE SCALE GENOMIC DNA]</scope>
    <source>
        <strain evidence="1 2">11a5</strain>
    </source>
</reference>
<protein>
    <submittedName>
        <fullName evidence="1">Phage portal protein, HK97 family</fullName>
    </submittedName>
</protein>
<gene>
    <name evidence="1" type="ORF">Dm11a5_0843</name>
</gene>
<dbReference type="RefSeq" id="WP_062900243.1">
    <property type="nucleotide sequence ID" value="NZ_CP011127.1"/>
</dbReference>
<dbReference type="AlphaFoldDB" id="A0A142VAI3"/>
<dbReference type="OrthoDB" id="9765386at2"/>